<organism evidence="8 9">
    <name type="scientific">Fasciola gigantica</name>
    <name type="common">Giant liver fluke</name>
    <dbReference type="NCBI Taxonomy" id="46835"/>
    <lineage>
        <taxon>Eukaryota</taxon>
        <taxon>Metazoa</taxon>
        <taxon>Spiralia</taxon>
        <taxon>Lophotrochozoa</taxon>
        <taxon>Platyhelminthes</taxon>
        <taxon>Trematoda</taxon>
        <taxon>Digenea</taxon>
        <taxon>Plagiorchiida</taxon>
        <taxon>Echinostomata</taxon>
        <taxon>Echinostomatoidea</taxon>
        <taxon>Fasciolidae</taxon>
        <taxon>Fasciola</taxon>
    </lineage>
</organism>
<dbReference type="PANTHER" id="PTHR22776:SF49">
    <property type="entry name" value="MARVEL DOMAIN-CONTAINING PROTEIN"/>
    <property type="match status" value="1"/>
</dbReference>
<keyword evidence="3 6" id="KW-1133">Transmembrane helix</keyword>
<dbReference type="AlphaFoldDB" id="A0A504YMW6"/>
<dbReference type="PANTHER" id="PTHR22776">
    <property type="entry name" value="MARVEL-CONTAINING POTENTIAL LIPID RAFT-ASSOCIATED PROTEIN"/>
    <property type="match status" value="1"/>
</dbReference>
<name>A0A504YMW6_FASGI</name>
<dbReference type="Pfam" id="PF01284">
    <property type="entry name" value="MARVEL"/>
    <property type="match status" value="1"/>
</dbReference>
<evidence type="ECO:0000256" key="6">
    <source>
        <dbReference type="SAM" id="Phobius"/>
    </source>
</evidence>
<dbReference type="InterPro" id="IPR050578">
    <property type="entry name" value="MARVEL-CKLF_proteins"/>
</dbReference>
<evidence type="ECO:0000256" key="5">
    <source>
        <dbReference type="PROSITE-ProRule" id="PRU00581"/>
    </source>
</evidence>
<evidence type="ECO:0000256" key="3">
    <source>
        <dbReference type="ARBA" id="ARBA00022989"/>
    </source>
</evidence>
<dbReference type="PROSITE" id="PS51225">
    <property type="entry name" value="MARVEL"/>
    <property type="match status" value="1"/>
</dbReference>
<feature type="transmembrane region" description="Helical" evidence="6">
    <location>
        <begin position="122"/>
        <end position="142"/>
    </location>
</feature>
<dbReference type="OrthoDB" id="10028364at2759"/>
<evidence type="ECO:0000256" key="1">
    <source>
        <dbReference type="ARBA" id="ARBA00004141"/>
    </source>
</evidence>
<evidence type="ECO:0000256" key="4">
    <source>
        <dbReference type="ARBA" id="ARBA00023136"/>
    </source>
</evidence>
<comment type="subcellular location">
    <subcellularLocation>
        <location evidence="1">Membrane</location>
        <topology evidence="1">Multi-pass membrane protein</topology>
    </subcellularLocation>
</comment>
<keyword evidence="9" id="KW-1185">Reference proteome</keyword>
<proteinExistence type="predicted"/>
<sequence length="213" mass="23080">MDRTATTYETTYESEQVDNSTVNTAFVKNLSGILKLLEVVLSCIVIICVSATGSWSSYASGGWMNFVAALTLIFAALFYIFYLFNLIRRLRGPWIIIEFATLVVSVVFWFIAFIVAASMSRFGAGAIAAAVFSVAAMSVYIAELATRFRVSKQAGGFRITMTGVKTVTAPVSAHPQMNPAPTHEPGYNPNETRIAFGGAYAPGEHADDGYVMP</sequence>
<dbReference type="GO" id="GO:0016020">
    <property type="term" value="C:membrane"/>
    <property type="evidence" value="ECO:0007669"/>
    <property type="project" value="UniProtKB-SubCell"/>
</dbReference>
<evidence type="ECO:0000256" key="2">
    <source>
        <dbReference type="ARBA" id="ARBA00022692"/>
    </source>
</evidence>
<comment type="caution">
    <text evidence="8">The sequence shown here is derived from an EMBL/GenBank/DDBJ whole genome shotgun (WGS) entry which is preliminary data.</text>
</comment>
<gene>
    <name evidence="8" type="ORF">FGIG_00890</name>
</gene>
<dbReference type="STRING" id="46835.A0A504YMW6"/>
<protein>
    <submittedName>
        <fullName evidence="8">Marvel-containing potential lipid raft-associated protein</fullName>
    </submittedName>
</protein>
<dbReference type="EMBL" id="SUNJ01007850">
    <property type="protein sequence ID" value="TPP61689.1"/>
    <property type="molecule type" value="Genomic_DNA"/>
</dbReference>
<evidence type="ECO:0000313" key="9">
    <source>
        <dbReference type="Proteomes" id="UP000316759"/>
    </source>
</evidence>
<evidence type="ECO:0000259" key="7">
    <source>
        <dbReference type="PROSITE" id="PS51225"/>
    </source>
</evidence>
<feature type="transmembrane region" description="Helical" evidence="6">
    <location>
        <begin position="36"/>
        <end position="56"/>
    </location>
</feature>
<feature type="transmembrane region" description="Helical" evidence="6">
    <location>
        <begin position="62"/>
        <end position="84"/>
    </location>
</feature>
<dbReference type="Proteomes" id="UP000316759">
    <property type="component" value="Unassembled WGS sequence"/>
</dbReference>
<keyword evidence="4 5" id="KW-0472">Membrane</keyword>
<evidence type="ECO:0000313" key="8">
    <source>
        <dbReference type="EMBL" id="TPP61689.1"/>
    </source>
</evidence>
<keyword evidence="2 5" id="KW-0812">Transmembrane</keyword>
<dbReference type="InterPro" id="IPR008253">
    <property type="entry name" value="Marvel"/>
</dbReference>
<accession>A0A504YMW6</accession>
<reference evidence="8 9" key="1">
    <citation type="submission" date="2019-04" db="EMBL/GenBank/DDBJ databases">
        <title>Annotation for the trematode Fasciola gigantica.</title>
        <authorList>
            <person name="Choi Y.-J."/>
        </authorList>
    </citation>
    <scope>NUCLEOTIDE SEQUENCE [LARGE SCALE GENOMIC DNA]</scope>
    <source>
        <strain evidence="8">Uganda_cow_1</strain>
    </source>
</reference>
<feature type="domain" description="MARVEL" evidence="7">
    <location>
        <begin position="26"/>
        <end position="152"/>
    </location>
</feature>
<feature type="transmembrane region" description="Helical" evidence="6">
    <location>
        <begin position="96"/>
        <end position="116"/>
    </location>
</feature>